<dbReference type="Proteomes" id="UP000034883">
    <property type="component" value="Chromosome"/>
</dbReference>
<dbReference type="Gene3D" id="3.40.390.10">
    <property type="entry name" value="Collagenase (Catalytic Domain)"/>
    <property type="match status" value="1"/>
</dbReference>
<proteinExistence type="predicted"/>
<reference evidence="2 3" key="1">
    <citation type="submission" date="2015-03" db="EMBL/GenBank/DDBJ databases">
        <title>Genome assembly of Sandaracinus amylolyticus DSM 53668.</title>
        <authorList>
            <person name="Sharma G."/>
            <person name="Subramanian S."/>
        </authorList>
    </citation>
    <scope>NUCLEOTIDE SEQUENCE [LARGE SCALE GENOMIC DNA]</scope>
    <source>
        <strain evidence="2 3">DSM 53668</strain>
    </source>
</reference>
<gene>
    <name evidence="2" type="ORF">DB32_006307</name>
</gene>
<feature type="domain" description="EcxA zinc-binding" evidence="1">
    <location>
        <begin position="712"/>
        <end position="736"/>
    </location>
</feature>
<dbReference type="PANTHER" id="PTHR38478">
    <property type="entry name" value="PEPTIDASE M1A AND M12B"/>
    <property type="match status" value="1"/>
</dbReference>
<dbReference type="InterPro" id="IPR032534">
    <property type="entry name" value="EcxA_zinc-bd"/>
</dbReference>
<dbReference type="GO" id="GO:0008237">
    <property type="term" value="F:metallopeptidase activity"/>
    <property type="evidence" value="ECO:0007669"/>
    <property type="project" value="InterPro"/>
</dbReference>
<evidence type="ECO:0000313" key="3">
    <source>
        <dbReference type="Proteomes" id="UP000034883"/>
    </source>
</evidence>
<evidence type="ECO:0000313" key="2">
    <source>
        <dbReference type="EMBL" id="AKF09158.1"/>
    </source>
</evidence>
<name>A0A0F6W7C2_9BACT</name>
<dbReference type="SUPFAM" id="SSF55486">
    <property type="entry name" value="Metalloproteases ('zincins'), catalytic domain"/>
    <property type="match status" value="1"/>
</dbReference>
<dbReference type="InterPro" id="IPR024079">
    <property type="entry name" value="MetalloPept_cat_dom_sf"/>
</dbReference>
<dbReference type="PANTHER" id="PTHR38478:SF1">
    <property type="entry name" value="ZINC DEPENDENT METALLOPROTEASE DOMAIN LIPOPROTEIN"/>
    <property type="match status" value="1"/>
</dbReference>
<dbReference type="KEGG" id="samy:DB32_006307"/>
<evidence type="ECO:0000259" key="1">
    <source>
        <dbReference type="Pfam" id="PF16313"/>
    </source>
</evidence>
<sequence>MLEDSEWYYQQTVIDSPYSAGYTFVGEQGELERIRWEVQEEFLVARRAYEYIAGSETNGISGDATETGAPVAMYRIESHFDIRRAYNPVTGEELNILTENSTDRPWYQRDYIRVDWSENLITDNSFLVLARVFDGIETEPAAYYVEDPSHPHAPRFEARQADGTWENVLTRTWVDGEQPVQYIDIVNKMFVRPTTVEIEGLGPVPSCYMLYQGHLDCAPGEVTVRNSFLRVDHEDRDYEPQLYTGDRMERFGYFVTERAGYDAHYGVVEPARFRFANRHNLWQQSHRRNADGTLVGCSADDQCGGGGSVCDLDLARAMRSIDTATGSLRGACTIPYRERQVRPIAYYLSSNFPADLVPDAQHLSDEWNRAFRDTVASLREVECRENGGDSGACAGERMREDHQQMFVLCHNPVADTDHAACGAPGTSPRPGDLRYSMIGWVSDAHLSSPLGYGPSSADPLTGEIIMGNAFIYGAAMETLTTFARDIIAVINGDLDESDVTAGAQVQAWIERQEAPGSELTGRTAHDHVIEIDGLDAHDINEAMDFSWAQSGRPASRAPSSPAEFIEAMENAERRLHQQGAFGDGVDRGDAALGRLVGTDIERMMTTDEVRMAGGIDPELPVTEGLLEQVSPLRGGSLANQRALARARERMQHDHCVVGAEFADEGLLGLAREIVRAADENRPMVWYGEEYQLRGEDGELNYNLVRAMLRHPIFDAVTAHEVGHTIGLRHNFSGSYDALNYLPRYWELRDDGTMEPRAWDPLTSQERDGRILEYQYSTVMDYGVNFVVTDPHGISHYDSAAVKMGYGDLVEVFSNAATPGEVAWVAFIQSAGWPVPLRFESFTGGEPSAFVYTDWPEIVGGVERLQQREDVRYTSLRPDSSLAFQGIRDPLVDPDGRPIVPYMFCSDEQADLNPDCQRYDQGADAYESVQSVIDNYWNYYIFNSFRRGRLGFSPESLASRVHGRYFEKLQRANQIYALYRGVFQDIFGGSAGYDAFWTRPDGMGSWTLAVGAGFQLLTRVVTTPEPGEYTQATRGDGSTALLPAAFGDTVALEVDPFDGRAIETTWDFNAGYYWFDQLDRVGYFYDKIIALQVLVDPTTYFLGRDTDADIRQYQINFGSSFGPSLTAFMEGVLAEDWTVVAPRDVSGELRYPTPLEMQNGTMPSTPVDPNASFSIQLYSAVYGMAYIPQTYDQTFLNRSRIFVRGGAEEVEIDPTLPVIEFLDPESGLTYVAVSYPVDADGVPGGATRETGVGAAMLLRAQALSDAGAGSAAELRRYIDNIDLIRRLTWQLGFGAQP</sequence>
<accession>A0A0F6W7C2</accession>
<dbReference type="EMBL" id="CP011125">
    <property type="protein sequence ID" value="AKF09158.1"/>
    <property type="molecule type" value="Genomic_DNA"/>
</dbReference>
<keyword evidence="3" id="KW-1185">Reference proteome</keyword>
<organism evidence="2 3">
    <name type="scientific">Sandaracinus amylolyticus</name>
    <dbReference type="NCBI Taxonomy" id="927083"/>
    <lineage>
        <taxon>Bacteria</taxon>
        <taxon>Pseudomonadati</taxon>
        <taxon>Myxococcota</taxon>
        <taxon>Polyangia</taxon>
        <taxon>Polyangiales</taxon>
        <taxon>Sandaracinaceae</taxon>
        <taxon>Sandaracinus</taxon>
    </lineage>
</organism>
<protein>
    <submittedName>
        <fullName evidence="2">MoxR-like ATPase</fullName>
    </submittedName>
</protein>
<dbReference type="Pfam" id="PF16313">
    <property type="entry name" value="DUF4953"/>
    <property type="match status" value="1"/>
</dbReference>